<proteinExistence type="predicted"/>
<dbReference type="Proteomes" id="UP000832011">
    <property type="component" value="Chromosome"/>
</dbReference>
<evidence type="ECO:0008006" key="3">
    <source>
        <dbReference type="Google" id="ProtNLM"/>
    </source>
</evidence>
<reference evidence="1 2" key="1">
    <citation type="journal article" date="2022" name="Res Sq">
        <title>Evolution of multicellular longitudinally dividing oral cavity symbionts (Neisseriaceae).</title>
        <authorList>
            <person name="Nyongesa S."/>
            <person name="Weber P."/>
            <person name="Bernet E."/>
            <person name="Pullido F."/>
            <person name="Nieckarz M."/>
            <person name="Delaby M."/>
            <person name="Nieves C."/>
            <person name="Viehboeck T."/>
            <person name="Krause N."/>
            <person name="Rivera-Millot A."/>
            <person name="Nakamura A."/>
            <person name="Vischer N."/>
            <person name="VanNieuwenhze M."/>
            <person name="Brun Y."/>
            <person name="Cava F."/>
            <person name="Bulgheresi S."/>
            <person name="Veyrier F."/>
        </authorList>
    </citation>
    <scope>NUCLEOTIDE SEQUENCE [LARGE SCALE GENOMIC DNA]</scope>
    <source>
        <strain evidence="1 2">SN4</strain>
    </source>
</reference>
<dbReference type="RefSeq" id="WP_058357191.1">
    <property type="nucleotide sequence ID" value="NZ_CABKVG010000010.1"/>
</dbReference>
<sequence>MAKNIFCIEGETEQALIKALKIGKTQKFNCWENDIAKIIRKFSKNSHVYIVFDTDKSLSDSEISRFIKNIEVVANQDGLFIHLLQQTQNLEDELVYACNQIKNNRQLHSCFDGCSAKEFKEKFLQISNLEDRLDRAGFNRSLLWSRELINCLEPLKDKKKMFDDIS</sequence>
<evidence type="ECO:0000313" key="2">
    <source>
        <dbReference type="Proteomes" id="UP000832011"/>
    </source>
</evidence>
<keyword evidence="2" id="KW-1185">Reference proteome</keyword>
<name>A0ABY4E7Z2_9NEIS</name>
<accession>A0ABY4E7Z2</accession>
<protein>
    <recommendedName>
        <fullName evidence="3">DUF4276 family protein</fullName>
    </recommendedName>
</protein>
<organism evidence="1 2">
    <name type="scientific">Vitreoscilla massiliensis</name>
    <dbReference type="NCBI Taxonomy" id="1689272"/>
    <lineage>
        <taxon>Bacteria</taxon>
        <taxon>Pseudomonadati</taxon>
        <taxon>Pseudomonadota</taxon>
        <taxon>Betaproteobacteria</taxon>
        <taxon>Neisseriales</taxon>
        <taxon>Neisseriaceae</taxon>
        <taxon>Vitreoscilla</taxon>
    </lineage>
</organism>
<gene>
    <name evidence="1" type="ORF">LVJ82_00540</name>
</gene>
<evidence type="ECO:0000313" key="1">
    <source>
        <dbReference type="EMBL" id="UOO89502.1"/>
    </source>
</evidence>
<dbReference type="EMBL" id="CP091511">
    <property type="protein sequence ID" value="UOO89502.1"/>
    <property type="molecule type" value="Genomic_DNA"/>
</dbReference>